<dbReference type="Proteomes" id="UP001180754">
    <property type="component" value="Unassembled WGS sequence"/>
</dbReference>
<evidence type="ECO:0000256" key="1">
    <source>
        <dbReference type="SAM" id="MobiDB-lite"/>
    </source>
</evidence>
<sequence length="120" mass="13151">MRRPTNPRRRLTETTVTEEVLAPPSAPSPLAWAQARSPPTACATNSGTLDLLGADPDDPDHHSVLRHRADYTALHIAVLPHKRATVIRLRDSQHDDSVLRALQARLDTKDSRLAPADPSS</sequence>
<comment type="caution">
    <text evidence="2">The sequence shown here is derived from an EMBL/GenBank/DDBJ whole genome shotgun (WGS) entry which is preliminary data.</text>
</comment>
<dbReference type="RefSeq" id="WP_311730578.1">
    <property type="nucleotide sequence ID" value="NZ_JAVRFD010000040.1"/>
</dbReference>
<feature type="compositionally biased region" description="Low complexity" evidence="1">
    <location>
        <begin position="13"/>
        <end position="33"/>
    </location>
</feature>
<accession>A0ABU2XWP3</accession>
<gene>
    <name evidence="2" type="ORF">RND15_46275</name>
</gene>
<dbReference type="EMBL" id="JAVRFD010000040">
    <property type="protein sequence ID" value="MDT0550001.1"/>
    <property type="molecule type" value="Genomic_DNA"/>
</dbReference>
<organism evidence="2 3">
    <name type="scientific">Streptomyces lonegramiae</name>
    <dbReference type="NCBI Taxonomy" id="3075524"/>
    <lineage>
        <taxon>Bacteria</taxon>
        <taxon>Bacillati</taxon>
        <taxon>Actinomycetota</taxon>
        <taxon>Actinomycetes</taxon>
        <taxon>Kitasatosporales</taxon>
        <taxon>Streptomycetaceae</taxon>
        <taxon>Streptomyces</taxon>
    </lineage>
</organism>
<feature type="region of interest" description="Disordered" evidence="1">
    <location>
        <begin position="1"/>
        <end position="55"/>
    </location>
</feature>
<keyword evidence="3" id="KW-1185">Reference proteome</keyword>
<reference evidence="2" key="1">
    <citation type="submission" date="2024-05" db="EMBL/GenBank/DDBJ databases">
        <title>30 novel species of actinomycetes from the DSMZ collection.</title>
        <authorList>
            <person name="Nouioui I."/>
        </authorList>
    </citation>
    <scope>NUCLEOTIDE SEQUENCE</scope>
    <source>
        <strain evidence="2">DSM 41529</strain>
    </source>
</reference>
<proteinExistence type="predicted"/>
<name>A0ABU2XWP3_9ACTN</name>
<evidence type="ECO:0000313" key="2">
    <source>
        <dbReference type="EMBL" id="MDT0550001.1"/>
    </source>
</evidence>
<evidence type="ECO:0000313" key="3">
    <source>
        <dbReference type="Proteomes" id="UP001180754"/>
    </source>
</evidence>
<protein>
    <submittedName>
        <fullName evidence="2">Uncharacterized protein</fullName>
    </submittedName>
</protein>